<dbReference type="AlphaFoldDB" id="A0A1W6ZT48"/>
<dbReference type="KEGG" id="psin:CAK95_16295"/>
<name>A0A1W6ZT48_9HYPH</name>
<dbReference type="EMBL" id="CP021112">
    <property type="protein sequence ID" value="ARQ00466.1"/>
    <property type="molecule type" value="Genomic_DNA"/>
</dbReference>
<proteinExistence type="predicted"/>
<evidence type="ECO:0000313" key="1">
    <source>
        <dbReference type="EMBL" id="ARQ00466.1"/>
    </source>
</evidence>
<gene>
    <name evidence="1" type="ORF">CAK95_16295</name>
</gene>
<sequence length="96" mass="10300">MKTLLFGVAAAGALLVAAPASAQVYFGADPGGVGVQVGPIGAGVGPRYWDDWRYRDGPYRRAYRDSYAYGGDCRTIRSRTTTPGGRVIVKTRRVCD</sequence>
<dbReference type="RefSeq" id="WP_086088861.1">
    <property type="nucleotide sequence ID" value="NZ_CP021112.1"/>
</dbReference>
<evidence type="ECO:0000313" key="2">
    <source>
        <dbReference type="Proteomes" id="UP000194137"/>
    </source>
</evidence>
<dbReference type="Proteomes" id="UP000194137">
    <property type="component" value="Chromosome"/>
</dbReference>
<protein>
    <submittedName>
        <fullName evidence="1">Uncharacterized protein</fullName>
    </submittedName>
</protein>
<reference evidence="1 2" key="1">
    <citation type="submission" date="2017-05" db="EMBL/GenBank/DDBJ databases">
        <title>Full genome sequence of Pseudorhodoplanes sinuspersici.</title>
        <authorList>
            <person name="Dastgheib S.M.M."/>
            <person name="Shavandi M."/>
            <person name="Tirandaz H."/>
        </authorList>
    </citation>
    <scope>NUCLEOTIDE SEQUENCE [LARGE SCALE GENOMIC DNA]</scope>
    <source>
        <strain evidence="1 2">RIPI110</strain>
    </source>
</reference>
<accession>A0A1W6ZT48</accession>
<keyword evidence="2" id="KW-1185">Reference proteome</keyword>
<organism evidence="1 2">
    <name type="scientific">Pseudorhodoplanes sinuspersici</name>
    <dbReference type="NCBI Taxonomy" id="1235591"/>
    <lineage>
        <taxon>Bacteria</taxon>
        <taxon>Pseudomonadati</taxon>
        <taxon>Pseudomonadota</taxon>
        <taxon>Alphaproteobacteria</taxon>
        <taxon>Hyphomicrobiales</taxon>
        <taxon>Pseudorhodoplanes</taxon>
    </lineage>
</organism>